<dbReference type="Pfam" id="PF01145">
    <property type="entry name" value="Band_7"/>
    <property type="match status" value="1"/>
</dbReference>
<evidence type="ECO:0000313" key="4">
    <source>
        <dbReference type="Proteomes" id="UP000016638"/>
    </source>
</evidence>
<keyword evidence="1" id="KW-0175">Coiled coil</keyword>
<reference evidence="3 4" key="1">
    <citation type="submission" date="2013-08" db="EMBL/GenBank/DDBJ databases">
        <authorList>
            <person name="Durkin A.S."/>
            <person name="Haft D.R."/>
            <person name="McCorrison J."/>
            <person name="Torralba M."/>
            <person name="Gillis M."/>
            <person name="Haft D.H."/>
            <person name="Methe B."/>
            <person name="Sutton G."/>
            <person name="Nelson K.E."/>
        </authorList>
    </citation>
    <scope>NUCLEOTIDE SEQUENCE [LARGE SCALE GENOMIC DNA]</scope>
    <source>
        <strain evidence="3 4">F0195</strain>
    </source>
</reference>
<dbReference type="EMBL" id="AWEZ01000045">
    <property type="protein sequence ID" value="ERL08227.1"/>
    <property type="molecule type" value="Genomic_DNA"/>
</dbReference>
<keyword evidence="4" id="KW-1185">Reference proteome</keyword>
<gene>
    <name evidence="3" type="ORF">HMPREF1316_0051</name>
</gene>
<dbReference type="SUPFAM" id="SSF117892">
    <property type="entry name" value="Band 7/SPFH domain"/>
    <property type="match status" value="1"/>
</dbReference>
<evidence type="ECO:0000313" key="3">
    <source>
        <dbReference type="EMBL" id="ERL08227.1"/>
    </source>
</evidence>
<dbReference type="InterPro" id="IPR001107">
    <property type="entry name" value="Band_7"/>
</dbReference>
<dbReference type="RefSeq" id="WP_021726096.1">
    <property type="nucleotide sequence ID" value="NZ_AWEZ01000045.1"/>
</dbReference>
<evidence type="ECO:0000256" key="1">
    <source>
        <dbReference type="SAM" id="Coils"/>
    </source>
</evidence>
<protein>
    <submittedName>
        <fullName evidence="3">SPFH domain/Band 7 family protein</fullName>
    </submittedName>
</protein>
<comment type="caution">
    <text evidence="3">The sequence shown here is derived from an EMBL/GenBank/DDBJ whole genome shotgun (WGS) entry which is preliminary data.</text>
</comment>
<dbReference type="AlphaFoldDB" id="U2UYP9"/>
<feature type="coiled-coil region" evidence="1">
    <location>
        <begin position="175"/>
        <end position="202"/>
    </location>
</feature>
<dbReference type="PATRIC" id="fig|1125712.3.peg.1186"/>
<sequence>MIATIVLVIIVLFVLANGLFVVPQQHCAAIERLGRFSSIRSAGLNFKIPFVDHARLISMMTQDERMTFDAKTKDNVTIELDVSIQFRVDGTPVQDIMQSGVYRSIYTLTDPVGQMKDYFADALRSEIPARTLEEVFIEKEAIASSIDHSVADKMLAYGYTVVATLITAIRLPQEVQESMNRIVASKNNLESATNDANAARQKTVIAAQAEAEAMRARGEGIANQRTAIAEGIKQSLDTIRDSGVSSQEANSLFMFSQWTEMMTDVSHNGASTIVLPSDFDQTTFAQMLTAERAKGRG</sequence>
<dbReference type="STRING" id="1125712.HMPREF1316_0051"/>
<dbReference type="SMART" id="SM00244">
    <property type="entry name" value="PHB"/>
    <property type="match status" value="1"/>
</dbReference>
<feature type="domain" description="Band 7" evidence="2">
    <location>
        <begin position="17"/>
        <end position="183"/>
    </location>
</feature>
<dbReference type="Proteomes" id="UP000016638">
    <property type="component" value="Unassembled WGS sequence"/>
</dbReference>
<dbReference type="PANTHER" id="PTHR43327:SF10">
    <property type="entry name" value="STOMATIN-LIKE PROTEIN 2, MITOCHONDRIAL"/>
    <property type="match status" value="1"/>
</dbReference>
<dbReference type="PANTHER" id="PTHR43327">
    <property type="entry name" value="STOMATIN-LIKE PROTEIN 2, MITOCHONDRIAL"/>
    <property type="match status" value="1"/>
</dbReference>
<organism evidence="3 4">
    <name type="scientific">Olsenella profusa F0195</name>
    <dbReference type="NCBI Taxonomy" id="1125712"/>
    <lineage>
        <taxon>Bacteria</taxon>
        <taxon>Bacillati</taxon>
        <taxon>Actinomycetota</taxon>
        <taxon>Coriobacteriia</taxon>
        <taxon>Coriobacteriales</taxon>
        <taxon>Atopobiaceae</taxon>
        <taxon>Olsenella</taxon>
    </lineage>
</organism>
<proteinExistence type="predicted"/>
<dbReference type="InterPro" id="IPR050710">
    <property type="entry name" value="Band7/mec-2_domain"/>
</dbReference>
<name>U2UYP9_9ACTN</name>
<dbReference type="Gene3D" id="3.30.479.30">
    <property type="entry name" value="Band 7 domain"/>
    <property type="match status" value="1"/>
</dbReference>
<dbReference type="OrthoDB" id="9809197at2"/>
<dbReference type="eggNOG" id="COG0330">
    <property type="taxonomic scope" value="Bacteria"/>
</dbReference>
<dbReference type="InterPro" id="IPR036013">
    <property type="entry name" value="Band_7/SPFH_dom_sf"/>
</dbReference>
<accession>U2UYP9</accession>
<evidence type="ECO:0000259" key="2">
    <source>
        <dbReference type="SMART" id="SM00244"/>
    </source>
</evidence>